<evidence type="ECO:0000313" key="2">
    <source>
        <dbReference type="Proteomes" id="UP001144372"/>
    </source>
</evidence>
<evidence type="ECO:0000313" key="1">
    <source>
        <dbReference type="EMBL" id="GLI34898.1"/>
    </source>
</evidence>
<proteinExistence type="predicted"/>
<accession>A0A9W6FU34</accession>
<keyword evidence="2" id="KW-1185">Reference proteome</keyword>
<dbReference type="EMBL" id="BSDR01000001">
    <property type="protein sequence ID" value="GLI34898.1"/>
    <property type="molecule type" value="Genomic_DNA"/>
</dbReference>
<organism evidence="1 2">
    <name type="scientific">Desulforhabdus amnigena</name>
    <dbReference type="NCBI Taxonomy" id="40218"/>
    <lineage>
        <taxon>Bacteria</taxon>
        <taxon>Pseudomonadati</taxon>
        <taxon>Thermodesulfobacteriota</taxon>
        <taxon>Syntrophobacteria</taxon>
        <taxon>Syntrophobacterales</taxon>
        <taxon>Syntrophobacteraceae</taxon>
        <taxon>Desulforhabdus</taxon>
    </lineage>
</organism>
<sequence length="199" mass="22996">MIDLLRHCLNGYGYHELDNSSDIALYEKLYFQKNREFCVIFGPDKILPSLSNFMNYFMIRKVMASEALLQVTGTVVKKLIKWLEEQGYIDREYALRGLRIATEAARELPAAERLARLLYEFAQNHAPRYWTSELDDYFILEKVRPGILLLSGSTVSGVVEVRVPKEITDHCREGWQINLLLGKTRNGWCILETGNVYPS</sequence>
<dbReference type="AlphaFoldDB" id="A0A9W6FU34"/>
<gene>
    <name evidence="1" type="ORF">DAMNIGENAA_23310</name>
</gene>
<dbReference type="Proteomes" id="UP001144372">
    <property type="component" value="Unassembled WGS sequence"/>
</dbReference>
<reference evidence="1" key="1">
    <citation type="submission" date="2022-12" db="EMBL/GenBank/DDBJ databases">
        <title>Reference genome sequencing for broad-spectrum identification of bacterial and archaeal isolates by mass spectrometry.</title>
        <authorList>
            <person name="Sekiguchi Y."/>
            <person name="Tourlousse D.M."/>
        </authorList>
    </citation>
    <scope>NUCLEOTIDE SEQUENCE</scope>
    <source>
        <strain evidence="1">ASRB1</strain>
    </source>
</reference>
<protein>
    <submittedName>
        <fullName evidence="1">Uncharacterized protein</fullName>
    </submittedName>
</protein>
<comment type="caution">
    <text evidence="1">The sequence shown here is derived from an EMBL/GenBank/DDBJ whole genome shotgun (WGS) entry which is preliminary data.</text>
</comment>
<name>A0A9W6FU34_9BACT</name>